<dbReference type="PANTHER" id="PTHR42648:SF29">
    <property type="entry name" value="RNA-DIRECTED DNA POLYMERASE"/>
    <property type="match status" value="1"/>
</dbReference>
<sequence>MMASVEVWHKRLGHTSNDKLSCFDFVENASFKTMDCDSCAKAKHTRLPFPVSSIKSKECFELLHCDIWGRYRTPSFSSGANYFLTIVDDYSRSVWVFLLKHKYEAGDRLMYFHKLVKTQFGKMIKRIRCDNGGEFVSNRMNDFYAEQGIILETTCPHMPQQNGIVEIKHRHLLETARALRFEANLPKKFWGECVMTAAYIINRLPSKTIDNKTPFEILFEEKPEYEHMKVFGCLAYFRNTDTKGDKFEWKGKPGVFLGYPPGTKGYKIYDMVHNKMVVSRDVRFVENNFPYRNLDPIDKQENKRLFDFLPWYYEGIDKPTPNQTGGPNTEDMCTNRPFLQDLDSNIQFDNENGAQDNESATLDDGPDGHPQQTNQTENSIQEEESNVGPQLDKPQRVRTQPKRLNDFIVNLPPSIDHALPSSDQQSSTDQNWRDYMQREIKALEENETWTIEDLPIGKRAIDSKWVYKIKYKPNGEIERYKARLVAKGYTQMEGIDYHDTFAPVAKLVTVRSLLAIAIKKGMDYSPTRCE</sequence>
<accession>A0A9K3H0X2</accession>
<reference evidence="5" key="1">
    <citation type="journal article" date="2017" name="Nature">
        <title>The sunflower genome provides insights into oil metabolism, flowering and Asterid evolution.</title>
        <authorList>
            <person name="Badouin H."/>
            <person name="Gouzy J."/>
            <person name="Grassa C.J."/>
            <person name="Murat F."/>
            <person name="Staton S.E."/>
            <person name="Cottret L."/>
            <person name="Lelandais-Briere C."/>
            <person name="Owens G.L."/>
            <person name="Carrere S."/>
            <person name="Mayjonade B."/>
            <person name="Legrand L."/>
            <person name="Gill N."/>
            <person name="Kane N.C."/>
            <person name="Bowers J.E."/>
            <person name="Hubner S."/>
            <person name="Bellec A."/>
            <person name="Berard A."/>
            <person name="Berges H."/>
            <person name="Blanchet N."/>
            <person name="Boniface M.C."/>
            <person name="Brunel D."/>
            <person name="Catrice O."/>
            <person name="Chaidir N."/>
            <person name="Claudel C."/>
            <person name="Donnadieu C."/>
            <person name="Faraut T."/>
            <person name="Fievet G."/>
            <person name="Helmstetter N."/>
            <person name="King M."/>
            <person name="Knapp S.J."/>
            <person name="Lai Z."/>
            <person name="Le Paslier M.C."/>
            <person name="Lippi Y."/>
            <person name="Lorenzon L."/>
            <person name="Mandel J.R."/>
            <person name="Marage G."/>
            <person name="Marchand G."/>
            <person name="Marquand E."/>
            <person name="Bret-Mestries E."/>
            <person name="Morien E."/>
            <person name="Nambeesan S."/>
            <person name="Nguyen T."/>
            <person name="Pegot-Espagnet P."/>
            <person name="Pouilly N."/>
            <person name="Raftis F."/>
            <person name="Sallet E."/>
            <person name="Schiex T."/>
            <person name="Thomas J."/>
            <person name="Vandecasteele C."/>
            <person name="Vares D."/>
            <person name="Vear F."/>
            <person name="Vautrin S."/>
            <person name="Crespi M."/>
            <person name="Mangin B."/>
            <person name="Burke J.M."/>
            <person name="Salse J."/>
            <person name="Munos S."/>
            <person name="Vincourt P."/>
            <person name="Rieseberg L.H."/>
            <person name="Langlade N.B."/>
        </authorList>
    </citation>
    <scope>NUCLEOTIDE SEQUENCE</scope>
    <source>
        <tissue evidence="5">Leaves</tissue>
    </source>
</reference>
<keyword evidence="5" id="KW-0808">Transferase</keyword>
<reference evidence="5" key="2">
    <citation type="submission" date="2020-06" db="EMBL/GenBank/DDBJ databases">
        <title>Helianthus annuus Genome sequencing and assembly Release 2.</title>
        <authorList>
            <person name="Gouzy J."/>
            <person name="Langlade N."/>
            <person name="Munos S."/>
        </authorList>
    </citation>
    <scope>NUCLEOTIDE SEQUENCE</scope>
    <source>
        <tissue evidence="5">Leaves</tissue>
    </source>
</reference>
<keyword evidence="5" id="KW-0695">RNA-directed DNA polymerase</keyword>
<dbReference type="GO" id="GO:0003676">
    <property type="term" value="F:nucleic acid binding"/>
    <property type="evidence" value="ECO:0007669"/>
    <property type="project" value="InterPro"/>
</dbReference>
<dbReference type="PROSITE" id="PS50994">
    <property type="entry name" value="INTEGRASE"/>
    <property type="match status" value="1"/>
</dbReference>
<keyword evidence="2" id="KW-0378">Hydrolase</keyword>
<keyword evidence="1" id="KW-0479">Metal-binding</keyword>
<dbReference type="Pfam" id="PF07727">
    <property type="entry name" value="RVT_2"/>
    <property type="match status" value="1"/>
</dbReference>
<comment type="caution">
    <text evidence="5">The sequence shown here is derived from an EMBL/GenBank/DDBJ whole genome shotgun (WGS) entry which is preliminary data.</text>
</comment>
<evidence type="ECO:0000256" key="1">
    <source>
        <dbReference type="ARBA" id="ARBA00022723"/>
    </source>
</evidence>
<feature type="domain" description="Integrase catalytic" evidence="4">
    <location>
        <begin position="46"/>
        <end position="222"/>
    </location>
</feature>
<organism evidence="5 6">
    <name type="scientific">Helianthus annuus</name>
    <name type="common">Common sunflower</name>
    <dbReference type="NCBI Taxonomy" id="4232"/>
    <lineage>
        <taxon>Eukaryota</taxon>
        <taxon>Viridiplantae</taxon>
        <taxon>Streptophyta</taxon>
        <taxon>Embryophyta</taxon>
        <taxon>Tracheophyta</taxon>
        <taxon>Spermatophyta</taxon>
        <taxon>Magnoliopsida</taxon>
        <taxon>eudicotyledons</taxon>
        <taxon>Gunneridae</taxon>
        <taxon>Pentapetalae</taxon>
        <taxon>asterids</taxon>
        <taxon>campanulids</taxon>
        <taxon>Asterales</taxon>
        <taxon>Asteraceae</taxon>
        <taxon>Asteroideae</taxon>
        <taxon>Heliantheae alliance</taxon>
        <taxon>Heliantheae</taxon>
        <taxon>Helianthus</taxon>
    </lineage>
</organism>
<dbReference type="InterPro" id="IPR036397">
    <property type="entry name" value="RNaseH_sf"/>
</dbReference>
<dbReference type="InterPro" id="IPR001584">
    <property type="entry name" value="Integrase_cat-core"/>
</dbReference>
<feature type="compositionally biased region" description="Polar residues" evidence="3">
    <location>
        <begin position="348"/>
        <end position="360"/>
    </location>
</feature>
<dbReference type="GO" id="GO:0046872">
    <property type="term" value="F:metal ion binding"/>
    <property type="evidence" value="ECO:0007669"/>
    <property type="project" value="UniProtKB-KW"/>
</dbReference>
<dbReference type="AlphaFoldDB" id="A0A9K3H0X2"/>
<dbReference type="Gene3D" id="3.30.420.10">
    <property type="entry name" value="Ribonuclease H-like superfamily/Ribonuclease H"/>
    <property type="match status" value="1"/>
</dbReference>
<evidence type="ECO:0000313" key="5">
    <source>
        <dbReference type="EMBL" id="KAF5763045.1"/>
    </source>
</evidence>
<feature type="region of interest" description="Disordered" evidence="3">
    <location>
        <begin position="348"/>
        <end position="399"/>
    </location>
</feature>
<keyword evidence="6" id="KW-1185">Reference proteome</keyword>
<dbReference type="InterPro" id="IPR012337">
    <property type="entry name" value="RNaseH-like_sf"/>
</dbReference>
<evidence type="ECO:0000313" key="6">
    <source>
        <dbReference type="Proteomes" id="UP000215914"/>
    </source>
</evidence>
<feature type="compositionally biased region" description="Polar residues" evidence="3">
    <location>
        <begin position="370"/>
        <end position="379"/>
    </location>
</feature>
<dbReference type="InterPro" id="IPR057670">
    <property type="entry name" value="SH3_retrovirus"/>
</dbReference>
<dbReference type="InterPro" id="IPR013103">
    <property type="entry name" value="RVT_2"/>
</dbReference>
<dbReference type="PANTHER" id="PTHR42648">
    <property type="entry name" value="TRANSPOSASE, PUTATIVE-RELATED"/>
    <property type="match status" value="1"/>
</dbReference>
<keyword evidence="5" id="KW-0548">Nucleotidyltransferase</keyword>
<dbReference type="EC" id="2.7.7.49" evidence="5"/>
<dbReference type="EMBL" id="MNCJ02000330">
    <property type="protein sequence ID" value="KAF5763045.1"/>
    <property type="molecule type" value="Genomic_DNA"/>
</dbReference>
<dbReference type="Pfam" id="PF00665">
    <property type="entry name" value="rve"/>
    <property type="match status" value="1"/>
</dbReference>
<evidence type="ECO:0000256" key="2">
    <source>
        <dbReference type="ARBA" id="ARBA00022801"/>
    </source>
</evidence>
<dbReference type="Gramene" id="mRNA:HanXRQr2_Chr15g0675771">
    <property type="protein sequence ID" value="mRNA:HanXRQr2_Chr15g0675771"/>
    <property type="gene ID" value="HanXRQr2_Chr15g0675771"/>
</dbReference>
<dbReference type="GO" id="GO:0016787">
    <property type="term" value="F:hydrolase activity"/>
    <property type="evidence" value="ECO:0007669"/>
    <property type="project" value="UniProtKB-KW"/>
</dbReference>
<proteinExistence type="predicted"/>
<dbReference type="GO" id="GO:0003964">
    <property type="term" value="F:RNA-directed DNA polymerase activity"/>
    <property type="evidence" value="ECO:0007669"/>
    <property type="project" value="UniProtKB-KW"/>
</dbReference>
<dbReference type="Proteomes" id="UP000215914">
    <property type="component" value="Unassembled WGS sequence"/>
</dbReference>
<name>A0A9K3H0X2_HELAN</name>
<dbReference type="GO" id="GO:0015074">
    <property type="term" value="P:DNA integration"/>
    <property type="evidence" value="ECO:0007669"/>
    <property type="project" value="InterPro"/>
</dbReference>
<dbReference type="SUPFAM" id="SSF53098">
    <property type="entry name" value="Ribonuclease H-like"/>
    <property type="match status" value="1"/>
</dbReference>
<gene>
    <name evidence="5" type="ORF">HanXRQr2_Chr15g0675771</name>
</gene>
<evidence type="ECO:0000259" key="4">
    <source>
        <dbReference type="PROSITE" id="PS50994"/>
    </source>
</evidence>
<dbReference type="InterPro" id="IPR039537">
    <property type="entry name" value="Retrotran_Ty1/copia-like"/>
</dbReference>
<evidence type="ECO:0000256" key="3">
    <source>
        <dbReference type="SAM" id="MobiDB-lite"/>
    </source>
</evidence>
<protein>
    <submittedName>
        <fullName evidence="5">RNA-directed DNA polymerase</fullName>
        <ecNumber evidence="5">2.7.7.49</ecNumber>
    </submittedName>
</protein>
<dbReference type="Pfam" id="PF25597">
    <property type="entry name" value="SH3_retrovirus"/>
    <property type="match status" value="1"/>
</dbReference>